<evidence type="ECO:0000256" key="2">
    <source>
        <dbReference type="ARBA" id="ARBA00007524"/>
    </source>
</evidence>
<dbReference type="InterPro" id="IPR038330">
    <property type="entry name" value="TspO/MBR-related_sf"/>
</dbReference>
<evidence type="ECO:0000256" key="4">
    <source>
        <dbReference type="ARBA" id="ARBA00022989"/>
    </source>
</evidence>
<dbReference type="CDD" id="cd15904">
    <property type="entry name" value="TSPO_MBR"/>
    <property type="match status" value="1"/>
</dbReference>
<evidence type="ECO:0000313" key="7">
    <source>
        <dbReference type="EMBL" id="RIT28578.1"/>
    </source>
</evidence>
<dbReference type="PANTHER" id="PTHR10057">
    <property type="entry name" value="PERIPHERAL-TYPE BENZODIAZEPINE RECEPTOR"/>
    <property type="match status" value="1"/>
</dbReference>
<dbReference type="PANTHER" id="PTHR10057:SF0">
    <property type="entry name" value="TRANSLOCATOR PROTEIN"/>
    <property type="match status" value="1"/>
</dbReference>
<dbReference type="Gene3D" id="1.20.1260.100">
    <property type="entry name" value="TspO/MBR protein"/>
    <property type="match status" value="1"/>
</dbReference>
<dbReference type="InterPro" id="IPR004307">
    <property type="entry name" value="TspO_MBR"/>
</dbReference>
<evidence type="ECO:0000256" key="3">
    <source>
        <dbReference type="ARBA" id="ARBA00022692"/>
    </source>
</evidence>
<comment type="subcellular location">
    <subcellularLocation>
        <location evidence="1">Membrane</location>
        <topology evidence="1">Multi-pass membrane protein</topology>
    </subcellularLocation>
</comment>
<gene>
    <name evidence="7" type="ORF">D2E76_27635</name>
</gene>
<dbReference type="PIRSF" id="PIRSF005859">
    <property type="entry name" value="PBR"/>
    <property type="match status" value="1"/>
</dbReference>
<dbReference type="GO" id="GO:0033013">
    <property type="term" value="P:tetrapyrrole metabolic process"/>
    <property type="evidence" value="ECO:0007669"/>
    <property type="project" value="UniProtKB-ARBA"/>
</dbReference>
<dbReference type="AlphaFoldDB" id="A0ABD7HFX0"/>
<dbReference type="Proteomes" id="UP000284557">
    <property type="component" value="Unassembled WGS sequence"/>
</dbReference>
<dbReference type="GO" id="GO:0016020">
    <property type="term" value="C:membrane"/>
    <property type="evidence" value="ECO:0007669"/>
    <property type="project" value="UniProtKB-SubCell"/>
</dbReference>
<comment type="caution">
    <text evidence="7">The sequence shown here is derived from an EMBL/GenBank/DDBJ whole genome shotgun (WGS) entry which is preliminary data.</text>
</comment>
<proteinExistence type="inferred from homology"/>
<evidence type="ECO:0000313" key="8">
    <source>
        <dbReference type="Proteomes" id="UP000284557"/>
    </source>
</evidence>
<accession>A0ABD7HFX0</accession>
<feature type="transmembrane region" description="Helical" evidence="6">
    <location>
        <begin position="71"/>
        <end position="93"/>
    </location>
</feature>
<evidence type="ECO:0000256" key="1">
    <source>
        <dbReference type="ARBA" id="ARBA00004141"/>
    </source>
</evidence>
<keyword evidence="5 6" id="KW-0472">Membrane</keyword>
<feature type="transmembrane region" description="Helical" evidence="6">
    <location>
        <begin position="131"/>
        <end position="150"/>
    </location>
</feature>
<comment type="similarity">
    <text evidence="2">Belongs to the TspO/BZRP family.</text>
</comment>
<feature type="transmembrane region" description="Helical" evidence="6">
    <location>
        <begin position="105"/>
        <end position="125"/>
    </location>
</feature>
<keyword evidence="4 6" id="KW-1133">Transmembrane helix</keyword>
<reference evidence="7 8" key="1">
    <citation type="submission" date="2018-08" db="EMBL/GenBank/DDBJ databases">
        <title>Linezolid Resistance in Mycobacterium abscessus: MIC Distribution and Comprehensive Investigation of Resistance Mechanisms.</title>
        <authorList>
            <person name="Ye M."/>
            <person name="Xu L."/>
            <person name="Zou Y."/>
            <person name="Li B."/>
            <person name="Guo Q."/>
            <person name="Zhang Y."/>
            <person name="Zhan M."/>
            <person name="Xu B."/>
            <person name="Yu F."/>
            <person name="Zhang Z."/>
            <person name="Chu H."/>
        </authorList>
    </citation>
    <scope>NUCLEOTIDE SEQUENCE [LARGE SCALE GENOMIC DNA]</scope>
    <source>
        <strain evidence="7 8">G143</strain>
    </source>
</reference>
<organism evidence="7 8">
    <name type="scientific">Mycobacteroides abscessus</name>
    <dbReference type="NCBI Taxonomy" id="36809"/>
    <lineage>
        <taxon>Bacteria</taxon>
        <taxon>Bacillati</taxon>
        <taxon>Actinomycetota</taxon>
        <taxon>Actinomycetes</taxon>
        <taxon>Mycobacteriales</taxon>
        <taxon>Mycobacteriaceae</taxon>
        <taxon>Mycobacteroides</taxon>
    </lineage>
</organism>
<name>A0ABD7HFX0_9MYCO</name>
<protein>
    <submittedName>
        <fullName evidence="7">Tryptophan-rich sensory protein</fullName>
    </submittedName>
</protein>
<evidence type="ECO:0000256" key="5">
    <source>
        <dbReference type="ARBA" id="ARBA00023136"/>
    </source>
</evidence>
<dbReference type="EMBL" id="QXBN01000056">
    <property type="protein sequence ID" value="RIT28578.1"/>
    <property type="molecule type" value="Genomic_DNA"/>
</dbReference>
<sequence>MVSANTAVRVALRDYYGDMTQGISRRWPREWAGLAVSVIAVIIAAGIGRATTTSTAEGYGRLQQPGWAPPASLFGPMWAVLYASMAVSAWLVWRSHPARENRVPLAVYGVQLVLNLAWTPLFFGLGWRGTAFIEIFVLWAFIVATVALFWHRSRWAAILLLPYLTWTTFAVVLNFSVWQLNN</sequence>
<evidence type="ECO:0000256" key="6">
    <source>
        <dbReference type="SAM" id="Phobius"/>
    </source>
</evidence>
<dbReference type="Pfam" id="PF03073">
    <property type="entry name" value="TspO_MBR"/>
    <property type="match status" value="1"/>
</dbReference>
<keyword evidence="3 6" id="KW-0812">Transmembrane</keyword>
<dbReference type="FunFam" id="1.20.1260.100:FF:000001">
    <property type="entry name" value="translocator protein 2"/>
    <property type="match status" value="1"/>
</dbReference>
<feature type="transmembrane region" description="Helical" evidence="6">
    <location>
        <begin position="31"/>
        <end position="51"/>
    </location>
</feature>
<feature type="transmembrane region" description="Helical" evidence="6">
    <location>
        <begin position="157"/>
        <end position="178"/>
    </location>
</feature>